<evidence type="ECO:0000313" key="1">
    <source>
        <dbReference type="EMBL" id="JAD58663.1"/>
    </source>
</evidence>
<protein>
    <submittedName>
        <fullName evidence="1">Uncharacterized protein</fullName>
    </submittedName>
</protein>
<dbReference type="AlphaFoldDB" id="A0A0A9B945"/>
<organism evidence="1">
    <name type="scientific">Arundo donax</name>
    <name type="common">Giant reed</name>
    <name type="synonym">Donax arundinaceus</name>
    <dbReference type="NCBI Taxonomy" id="35708"/>
    <lineage>
        <taxon>Eukaryota</taxon>
        <taxon>Viridiplantae</taxon>
        <taxon>Streptophyta</taxon>
        <taxon>Embryophyta</taxon>
        <taxon>Tracheophyta</taxon>
        <taxon>Spermatophyta</taxon>
        <taxon>Magnoliopsida</taxon>
        <taxon>Liliopsida</taxon>
        <taxon>Poales</taxon>
        <taxon>Poaceae</taxon>
        <taxon>PACMAD clade</taxon>
        <taxon>Arundinoideae</taxon>
        <taxon>Arundineae</taxon>
        <taxon>Arundo</taxon>
    </lineage>
</organism>
<accession>A0A0A9B945</accession>
<sequence>MALATQKLPCNLCNQPRTQELELSRVTGGYEAKGSLDLV</sequence>
<reference evidence="1" key="2">
    <citation type="journal article" date="2015" name="Data Brief">
        <title>Shoot transcriptome of the giant reed, Arundo donax.</title>
        <authorList>
            <person name="Barrero R.A."/>
            <person name="Guerrero F.D."/>
            <person name="Moolhuijzen P."/>
            <person name="Goolsby J.A."/>
            <person name="Tidwell J."/>
            <person name="Bellgard S.E."/>
            <person name="Bellgard M.I."/>
        </authorList>
    </citation>
    <scope>NUCLEOTIDE SEQUENCE</scope>
    <source>
        <tissue evidence="1">Shoot tissue taken approximately 20 cm above the soil surface</tissue>
    </source>
</reference>
<name>A0A0A9B945_ARUDO</name>
<dbReference type="EMBL" id="GBRH01239232">
    <property type="protein sequence ID" value="JAD58663.1"/>
    <property type="molecule type" value="Transcribed_RNA"/>
</dbReference>
<proteinExistence type="predicted"/>
<reference evidence="1" key="1">
    <citation type="submission" date="2014-09" db="EMBL/GenBank/DDBJ databases">
        <authorList>
            <person name="Magalhaes I.L.F."/>
            <person name="Oliveira U."/>
            <person name="Santos F.R."/>
            <person name="Vidigal T.H.D.A."/>
            <person name="Brescovit A.D."/>
            <person name="Santos A.J."/>
        </authorList>
    </citation>
    <scope>NUCLEOTIDE SEQUENCE</scope>
    <source>
        <tissue evidence="1">Shoot tissue taken approximately 20 cm above the soil surface</tissue>
    </source>
</reference>